<dbReference type="Proteomes" id="UP001145114">
    <property type="component" value="Unassembled WGS sequence"/>
</dbReference>
<accession>A0ACC1HE55</accession>
<protein>
    <submittedName>
        <fullName evidence="1">Uncharacterized protein</fullName>
    </submittedName>
</protein>
<dbReference type="EMBL" id="JAMZIH010005644">
    <property type="protein sequence ID" value="KAJ1674849.1"/>
    <property type="molecule type" value="Genomic_DNA"/>
</dbReference>
<evidence type="ECO:0000313" key="1">
    <source>
        <dbReference type="EMBL" id="KAJ1674849.1"/>
    </source>
</evidence>
<reference evidence="1" key="1">
    <citation type="submission" date="2022-06" db="EMBL/GenBank/DDBJ databases">
        <title>Phylogenomic reconstructions and comparative analyses of Kickxellomycotina fungi.</title>
        <authorList>
            <person name="Reynolds N.K."/>
            <person name="Stajich J.E."/>
            <person name="Barry K."/>
            <person name="Grigoriev I.V."/>
            <person name="Crous P."/>
            <person name="Smith M.E."/>
        </authorList>
    </citation>
    <scope>NUCLEOTIDE SEQUENCE</scope>
    <source>
        <strain evidence="1">RSA 2271</strain>
    </source>
</reference>
<keyword evidence="2" id="KW-1185">Reference proteome</keyword>
<evidence type="ECO:0000313" key="2">
    <source>
        <dbReference type="Proteomes" id="UP001145114"/>
    </source>
</evidence>
<proteinExistence type="predicted"/>
<organism evidence="1 2">
    <name type="scientific">Spiromyces aspiralis</name>
    <dbReference type="NCBI Taxonomy" id="68401"/>
    <lineage>
        <taxon>Eukaryota</taxon>
        <taxon>Fungi</taxon>
        <taxon>Fungi incertae sedis</taxon>
        <taxon>Zoopagomycota</taxon>
        <taxon>Kickxellomycotina</taxon>
        <taxon>Kickxellomycetes</taxon>
        <taxon>Kickxellales</taxon>
        <taxon>Kickxellaceae</taxon>
        <taxon>Spiromyces</taxon>
    </lineage>
</organism>
<name>A0ACC1HE55_9FUNG</name>
<comment type="caution">
    <text evidence="1">The sequence shown here is derived from an EMBL/GenBank/DDBJ whole genome shotgun (WGS) entry which is preliminary data.</text>
</comment>
<sequence>MSIFMFGPDKLIEDLNRASLKLSCPLSLYRNLNSHQAQIQQYEQAKAASNGPRKAAAAASLRKLLVNSQTLSPHAGLPTEAVTTTTTMAIPHRGFTTVVAVSNPGPHTSPLVSPSPPIMHCLSANTNLAVFHQHTRPSML</sequence>
<gene>
    <name evidence="1" type="ORF">EV182_002435</name>
</gene>